<evidence type="ECO:0000313" key="2">
    <source>
        <dbReference type="Proteomes" id="UP001566132"/>
    </source>
</evidence>
<dbReference type="Proteomes" id="UP001566132">
    <property type="component" value="Unassembled WGS sequence"/>
</dbReference>
<gene>
    <name evidence="1" type="ORF">ABEB36_009155</name>
</gene>
<name>A0ABD1EPY3_HYPHA</name>
<evidence type="ECO:0000313" key="1">
    <source>
        <dbReference type="EMBL" id="KAL1498342.1"/>
    </source>
</evidence>
<dbReference type="EMBL" id="JBDJPC010000006">
    <property type="protein sequence ID" value="KAL1498342.1"/>
    <property type="molecule type" value="Genomic_DNA"/>
</dbReference>
<dbReference type="AlphaFoldDB" id="A0ABD1EPY3"/>
<protein>
    <submittedName>
        <fullName evidence="1">Uncharacterized protein</fullName>
    </submittedName>
</protein>
<organism evidence="1 2">
    <name type="scientific">Hypothenemus hampei</name>
    <name type="common">Coffee berry borer</name>
    <dbReference type="NCBI Taxonomy" id="57062"/>
    <lineage>
        <taxon>Eukaryota</taxon>
        <taxon>Metazoa</taxon>
        <taxon>Ecdysozoa</taxon>
        <taxon>Arthropoda</taxon>
        <taxon>Hexapoda</taxon>
        <taxon>Insecta</taxon>
        <taxon>Pterygota</taxon>
        <taxon>Neoptera</taxon>
        <taxon>Endopterygota</taxon>
        <taxon>Coleoptera</taxon>
        <taxon>Polyphaga</taxon>
        <taxon>Cucujiformia</taxon>
        <taxon>Curculionidae</taxon>
        <taxon>Scolytinae</taxon>
        <taxon>Hypothenemus</taxon>
    </lineage>
</organism>
<reference evidence="1 2" key="1">
    <citation type="submission" date="2024-05" db="EMBL/GenBank/DDBJ databases">
        <title>Genetic variation in Jamaican populations of the coffee berry borer (Hypothenemus hampei).</title>
        <authorList>
            <person name="Errbii M."/>
            <person name="Myrie A."/>
        </authorList>
    </citation>
    <scope>NUCLEOTIDE SEQUENCE [LARGE SCALE GENOMIC DNA]</scope>
    <source>
        <strain evidence="1">JA-Hopewell-2020-01-JO</strain>
        <tissue evidence="1">Whole body</tissue>
    </source>
</reference>
<keyword evidence="2" id="KW-1185">Reference proteome</keyword>
<accession>A0ABD1EPY3</accession>
<sequence>MHPHNIFYQVRNNGKDPLARANNHQTIRGKGTASVSSGRPGAADLNRICSPKEQYLRARVISFVSSKRSQPRRCITITTRHSNAWGVLLLAKGFDEINVLTRMKNTQKNRINLLVKGSMVKVDRAMVLHIVLSYLKYPIVLQMKVFLPVISGQSELVFIEFPIMASDEAIKSRACRVTPQKPIQKLHDLPIDFPNEIICAKQVSGKFVSQILLELEDCVVFLPQRATSVLENHVDSLKGYRLVFRGTRNFGSQHHETADFEFLEPL</sequence>
<proteinExistence type="predicted"/>
<comment type="caution">
    <text evidence="1">The sequence shown here is derived from an EMBL/GenBank/DDBJ whole genome shotgun (WGS) entry which is preliminary data.</text>
</comment>